<feature type="DNA-binding region" description="OmpR/PhoB-type" evidence="7">
    <location>
        <begin position="125"/>
        <end position="221"/>
    </location>
</feature>
<dbReference type="STRING" id="216.LS73_04055"/>
<evidence type="ECO:0000256" key="2">
    <source>
        <dbReference type="ARBA" id="ARBA00023012"/>
    </source>
</evidence>
<dbReference type="GO" id="GO:0006355">
    <property type="term" value="P:regulation of DNA-templated transcription"/>
    <property type="evidence" value="ECO:0007669"/>
    <property type="project" value="InterPro"/>
</dbReference>
<dbReference type="SUPFAM" id="SSF52172">
    <property type="entry name" value="CheY-like"/>
    <property type="match status" value="1"/>
</dbReference>
<evidence type="ECO:0000313" key="12">
    <source>
        <dbReference type="Proteomes" id="UP000029922"/>
    </source>
</evidence>
<evidence type="ECO:0000313" key="10">
    <source>
        <dbReference type="EMBL" id="STQ87084.1"/>
    </source>
</evidence>
<keyword evidence="3" id="KW-0805">Transcription regulation</keyword>
<dbReference type="AlphaFoldDB" id="A0A099TXH4"/>
<dbReference type="PANTHER" id="PTHR48111">
    <property type="entry name" value="REGULATOR OF RPOS"/>
    <property type="match status" value="1"/>
</dbReference>
<evidence type="ECO:0000256" key="4">
    <source>
        <dbReference type="ARBA" id="ARBA00023125"/>
    </source>
</evidence>
<evidence type="ECO:0000256" key="6">
    <source>
        <dbReference type="PROSITE-ProRule" id="PRU00169"/>
    </source>
</evidence>
<organism evidence="10 13">
    <name type="scientific">Helicobacter muridarum</name>
    <dbReference type="NCBI Taxonomy" id="216"/>
    <lineage>
        <taxon>Bacteria</taxon>
        <taxon>Pseudomonadati</taxon>
        <taxon>Campylobacterota</taxon>
        <taxon>Epsilonproteobacteria</taxon>
        <taxon>Campylobacterales</taxon>
        <taxon>Helicobacteraceae</taxon>
        <taxon>Helicobacter</taxon>
    </lineage>
</organism>
<dbReference type="Gene3D" id="6.10.250.690">
    <property type="match status" value="1"/>
</dbReference>
<dbReference type="InterPro" id="IPR011006">
    <property type="entry name" value="CheY-like_superfamily"/>
</dbReference>
<dbReference type="InterPro" id="IPR016032">
    <property type="entry name" value="Sig_transdc_resp-reg_C-effctor"/>
</dbReference>
<protein>
    <submittedName>
        <fullName evidence="10">Phosphate regulon response regulator</fullName>
    </submittedName>
    <submittedName>
        <fullName evidence="11">Response regulator transcription factor</fullName>
    </submittedName>
</protein>
<dbReference type="Pfam" id="PF00486">
    <property type="entry name" value="Trans_reg_C"/>
    <property type="match status" value="1"/>
</dbReference>
<dbReference type="PANTHER" id="PTHR48111:SF1">
    <property type="entry name" value="TWO-COMPONENT RESPONSE REGULATOR ORR33"/>
    <property type="match status" value="1"/>
</dbReference>
<dbReference type="SUPFAM" id="SSF46894">
    <property type="entry name" value="C-terminal effector domain of the bipartite response regulators"/>
    <property type="match status" value="1"/>
</dbReference>
<keyword evidence="1 6" id="KW-0597">Phosphoprotein</keyword>
<dbReference type="Gene3D" id="3.40.50.2300">
    <property type="match status" value="1"/>
</dbReference>
<dbReference type="EMBL" id="JRPD02000012">
    <property type="protein sequence ID" value="TLE00010.1"/>
    <property type="molecule type" value="Genomic_DNA"/>
</dbReference>
<evidence type="ECO:0000313" key="11">
    <source>
        <dbReference type="EMBL" id="TLE00010.1"/>
    </source>
</evidence>
<evidence type="ECO:0000256" key="3">
    <source>
        <dbReference type="ARBA" id="ARBA00023015"/>
    </source>
</evidence>
<dbReference type="RefSeq" id="WP_034557767.1">
    <property type="nucleotide sequence ID" value="NZ_FZML01000030.1"/>
</dbReference>
<dbReference type="GO" id="GO:0000156">
    <property type="term" value="F:phosphorelay response regulator activity"/>
    <property type="evidence" value="ECO:0007669"/>
    <property type="project" value="TreeGrafter"/>
</dbReference>
<evidence type="ECO:0000256" key="7">
    <source>
        <dbReference type="PROSITE-ProRule" id="PRU01091"/>
    </source>
</evidence>
<reference evidence="10 13" key="2">
    <citation type="submission" date="2018-06" db="EMBL/GenBank/DDBJ databases">
        <authorList>
            <consortium name="Pathogen Informatics"/>
            <person name="Doyle S."/>
        </authorList>
    </citation>
    <scope>NUCLEOTIDE SEQUENCE [LARGE SCALE GENOMIC DNA]</scope>
    <source>
        <strain evidence="10 13">NCTC12714</strain>
    </source>
</reference>
<dbReference type="SMART" id="SM00448">
    <property type="entry name" value="REC"/>
    <property type="match status" value="1"/>
</dbReference>
<reference evidence="11 12" key="1">
    <citation type="journal article" date="2014" name="Genome Announc.">
        <title>Draft genome sequences of eight enterohepatic helicobacter species isolated from both laboratory and wild rodents.</title>
        <authorList>
            <person name="Sheh A."/>
            <person name="Shen Z."/>
            <person name="Fox J.G."/>
        </authorList>
    </citation>
    <scope>NUCLEOTIDE SEQUENCE [LARGE SCALE GENOMIC DNA]</scope>
    <source>
        <strain evidence="11 12">ST1</strain>
    </source>
</reference>
<evidence type="ECO:0000259" key="9">
    <source>
        <dbReference type="PROSITE" id="PS51755"/>
    </source>
</evidence>
<evidence type="ECO:0000256" key="1">
    <source>
        <dbReference type="ARBA" id="ARBA00022553"/>
    </source>
</evidence>
<gene>
    <name evidence="10" type="primary">phoB_2</name>
    <name evidence="11" type="ORF">LS73_006140</name>
    <name evidence="10" type="ORF">NCTC12714_01901</name>
</gene>
<dbReference type="GO" id="GO:0000976">
    <property type="term" value="F:transcription cis-regulatory region binding"/>
    <property type="evidence" value="ECO:0007669"/>
    <property type="project" value="TreeGrafter"/>
</dbReference>
<keyword evidence="2" id="KW-0902">Two-component regulatory system</keyword>
<dbReference type="EMBL" id="UGJE01000002">
    <property type="protein sequence ID" value="STQ87084.1"/>
    <property type="molecule type" value="Genomic_DNA"/>
</dbReference>
<dbReference type="Proteomes" id="UP000255139">
    <property type="component" value="Unassembled WGS sequence"/>
</dbReference>
<sequence>MIYVLEDDNSILELILYALKTQNITAKGFCHPHDLFESLKDELPEILILDIMLPQRNGFEILKNLKENARTKQISVIILSALNQEFDKVKGLELGADDYVAKPFGMMELIARINANLRRLGTKDKDEIRFNELILSFTKRQVSYKKNILNLTFKEFELLGFLLSNQERAFSRDELLEIIWGYSYDTQSRTIDIHIKTLRKKLGDLGKHIKTIRNIGYKFSKEL</sequence>
<dbReference type="CDD" id="cd00383">
    <property type="entry name" value="trans_reg_C"/>
    <property type="match status" value="1"/>
</dbReference>
<feature type="domain" description="OmpR/PhoB-type" evidence="9">
    <location>
        <begin position="125"/>
        <end position="221"/>
    </location>
</feature>
<dbReference type="SMART" id="SM00862">
    <property type="entry name" value="Trans_reg_C"/>
    <property type="match status" value="1"/>
</dbReference>
<dbReference type="InterPro" id="IPR039420">
    <property type="entry name" value="WalR-like"/>
</dbReference>
<keyword evidence="13" id="KW-1185">Reference proteome</keyword>
<dbReference type="GO" id="GO:0032993">
    <property type="term" value="C:protein-DNA complex"/>
    <property type="evidence" value="ECO:0007669"/>
    <property type="project" value="TreeGrafter"/>
</dbReference>
<evidence type="ECO:0000259" key="8">
    <source>
        <dbReference type="PROSITE" id="PS50110"/>
    </source>
</evidence>
<dbReference type="InterPro" id="IPR001867">
    <property type="entry name" value="OmpR/PhoB-type_DNA-bd"/>
</dbReference>
<evidence type="ECO:0000313" key="13">
    <source>
        <dbReference type="Proteomes" id="UP000255139"/>
    </source>
</evidence>
<dbReference type="Gene3D" id="1.10.10.10">
    <property type="entry name" value="Winged helix-like DNA-binding domain superfamily/Winged helix DNA-binding domain"/>
    <property type="match status" value="1"/>
</dbReference>
<proteinExistence type="predicted"/>
<dbReference type="Pfam" id="PF00072">
    <property type="entry name" value="Response_reg"/>
    <property type="match status" value="1"/>
</dbReference>
<dbReference type="GO" id="GO:0005829">
    <property type="term" value="C:cytosol"/>
    <property type="evidence" value="ECO:0007669"/>
    <property type="project" value="TreeGrafter"/>
</dbReference>
<feature type="modified residue" description="4-aspartylphosphate" evidence="6">
    <location>
        <position position="50"/>
    </location>
</feature>
<keyword evidence="5" id="KW-0804">Transcription</keyword>
<dbReference type="OrthoDB" id="368799at2"/>
<name>A0A099TXH4_9HELI</name>
<dbReference type="InterPro" id="IPR001789">
    <property type="entry name" value="Sig_transdc_resp-reg_receiver"/>
</dbReference>
<dbReference type="Proteomes" id="UP000029922">
    <property type="component" value="Unassembled WGS sequence"/>
</dbReference>
<feature type="domain" description="Response regulatory" evidence="8">
    <location>
        <begin position="1"/>
        <end position="117"/>
    </location>
</feature>
<dbReference type="PROSITE" id="PS51755">
    <property type="entry name" value="OMPR_PHOB"/>
    <property type="match status" value="1"/>
</dbReference>
<accession>A0A099TXH4</accession>
<dbReference type="PROSITE" id="PS50110">
    <property type="entry name" value="RESPONSE_REGULATORY"/>
    <property type="match status" value="1"/>
</dbReference>
<dbReference type="InterPro" id="IPR036388">
    <property type="entry name" value="WH-like_DNA-bd_sf"/>
</dbReference>
<keyword evidence="4 7" id="KW-0238">DNA-binding</keyword>
<evidence type="ECO:0000256" key="5">
    <source>
        <dbReference type="ARBA" id="ARBA00023163"/>
    </source>
</evidence>